<name>A0A1D1ZK09_9ARAE</name>
<dbReference type="AlphaFoldDB" id="A0A1D1ZK09"/>
<feature type="region of interest" description="Disordered" evidence="1">
    <location>
        <begin position="70"/>
        <end position="100"/>
    </location>
</feature>
<gene>
    <name evidence="2" type="primary">Nf1_9</name>
    <name evidence="2" type="ORF">g.93211</name>
</gene>
<organism evidence="2">
    <name type="scientific">Anthurium amnicola</name>
    <dbReference type="NCBI Taxonomy" id="1678845"/>
    <lineage>
        <taxon>Eukaryota</taxon>
        <taxon>Viridiplantae</taxon>
        <taxon>Streptophyta</taxon>
        <taxon>Embryophyta</taxon>
        <taxon>Tracheophyta</taxon>
        <taxon>Spermatophyta</taxon>
        <taxon>Magnoliopsida</taxon>
        <taxon>Liliopsida</taxon>
        <taxon>Araceae</taxon>
        <taxon>Pothoideae</taxon>
        <taxon>Potheae</taxon>
        <taxon>Anthurium</taxon>
    </lineage>
</organism>
<evidence type="ECO:0000256" key="1">
    <source>
        <dbReference type="SAM" id="MobiDB-lite"/>
    </source>
</evidence>
<proteinExistence type="predicted"/>
<accession>A0A1D1ZK09</accession>
<feature type="non-terminal residue" evidence="2">
    <location>
        <position position="1"/>
    </location>
</feature>
<evidence type="ECO:0000313" key="2">
    <source>
        <dbReference type="EMBL" id="JAT67268.1"/>
    </source>
</evidence>
<dbReference type="InterPro" id="IPR022251">
    <property type="entry name" value="DUF3774_wound-induced"/>
</dbReference>
<sequence length="114" mass="12530">FFFFFFLDSDLVGVFCFHRRSRSEMSYMSRAWMAATVAMVQGRSSDQLGVDANPGLRHFRIDTRGPLLCGGGVSSSSSSSSSCAGAEPGAREERRRQAEESVQKAMFVSCWAPS</sequence>
<dbReference type="Pfam" id="PF12609">
    <property type="entry name" value="DUF3774"/>
    <property type="match status" value="1"/>
</dbReference>
<protein>
    <submittedName>
        <fullName evidence="2">Neurofibromin</fullName>
    </submittedName>
</protein>
<reference evidence="2" key="1">
    <citation type="submission" date="2015-07" db="EMBL/GenBank/DDBJ databases">
        <title>Transcriptome Assembly of Anthurium amnicola.</title>
        <authorList>
            <person name="Suzuki J."/>
        </authorList>
    </citation>
    <scope>NUCLEOTIDE SEQUENCE</scope>
</reference>
<feature type="compositionally biased region" description="Low complexity" evidence="1">
    <location>
        <begin position="74"/>
        <end position="88"/>
    </location>
</feature>
<dbReference type="EMBL" id="GDJX01000668">
    <property type="protein sequence ID" value="JAT67268.1"/>
    <property type="molecule type" value="Transcribed_RNA"/>
</dbReference>
<feature type="compositionally biased region" description="Basic and acidic residues" evidence="1">
    <location>
        <begin position="89"/>
        <end position="100"/>
    </location>
</feature>